<comment type="caution">
    <text evidence="2">The sequence shown here is derived from an EMBL/GenBank/DDBJ whole genome shotgun (WGS) entry which is preliminary data.</text>
</comment>
<keyword evidence="1" id="KW-0812">Transmembrane</keyword>
<evidence type="ECO:0000256" key="1">
    <source>
        <dbReference type="SAM" id="Phobius"/>
    </source>
</evidence>
<protein>
    <submittedName>
        <fullName evidence="2">Uncharacterized protein</fullName>
    </submittedName>
</protein>
<sequence length="53" mass="5927">MQSILAMGAYHFCAALLYICTNSLVPECSKTRLERGETLKICTAQKVWFASEV</sequence>
<evidence type="ECO:0000313" key="2">
    <source>
        <dbReference type="EMBL" id="KAG0589675.1"/>
    </source>
</evidence>
<evidence type="ECO:0000313" key="3">
    <source>
        <dbReference type="Proteomes" id="UP000822688"/>
    </source>
</evidence>
<dbReference type="AlphaFoldDB" id="A0A8T0J253"/>
<keyword evidence="1" id="KW-0472">Membrane</keyword>
<gene>
    <name evidence="2" type="ORF">KC19_1G038900</name>
</gene>
<proteinExistence type="predicted"/>
<dbReference type="EMBL" id="CM026421">
    <property type="protein sequence ID" value="KAG0589675.1"/>
    <property type="molecule type" value="Genomic_DNA"/>
</dbReference>
<reference evidence="2" key="1">
    <citation type="submission" date="2020-06" db="EMBL/GenBank/DDBJ databases">
        <title>WGS assembly of Ceratodon purpureus strain R40.</title>
        <authorList>
            <person name="Carey S.B."/>
            <person name="Jenkins J."/>
            <person name="Shu S."/>
            <person name="Lovell J.T."/>
            <person name="Sreedasyam A."/>
            <person name="Maumus F."/>
            <person name="Tiley G.P."/>
            <person name="Fernandez-Pozo N."/>
            <person name="Barry K."/>
            <person name="Chen C."/>
            <person name="Wang M."/>
            <person name="Lipzen A."/>
            <person name="Daum C."/>
            <person name="Saski C.A."/>
            <person name="Payton A.C."/>
            <person name="Mcbreen J.C."/>
            <person name="Conrad R.E."/>
            <person name="Kollar L.M."/>
            <person name="Olsson S."/>
            <person name="Huttunen S."/>
            <person name="Landis J.B."/>
            <person name="Wickett N.J."/>
            <person name="Johnson M.G."/>
            <person name="Rensing S.A."/>
            <person name="Grimwood J."/>
            <person name="Schmutz J."/>
            <person name="Mcdaniel S.F."/>
        </authorList>
    </citation>
    <scope>NUCLEOTIDE SEQUENCE</scope>
    <source>
        <strain evidence="2">R40</strain>
    </source>
</reference>
<accession>A0A8T0J253</accession>
<name>A0A8T0J253_CERPU</name>
<organism evidence="2 3">
    <name type="scientific">Ceratodon purpureus</name>
    <name type="common">Fire moss</name>
    <name type="synonym">Dicranum purpureum</name>
    <dbReference type="NCBI Taxonomy" id="3225"/>
    <lineage>
        <taxon>Eukaryota</taxon>
        <taxon>Viridiplantae</taxon>
        <taxon>Streptophyta</taxon>
        <taxon>Embryophyta</taxon>
        <taxon>Bryophyta</taxon>
        <taxon>Bryophytina</taxon>
        <taxon>Bryopsida</taxon>
        <taxon>Dicranidae</taxon>
        <taxon>Pseudoditrichales</taxon>
        <taxon>Ditrichaceae</taxon>
        <taxon>Ceratodon</taxon>
    </lineage>
</organism>
<feature type="transmembrane region" description="Helical" evidence="1">
    <location>
        <begin position="6"/>
        <end position="25"/>
    </location>
</feature>
<keyword evidence="1" id="KW-1133">Transmembrane helix</keyword>
<keyword evidence="3" id="KW-1185">Reference proteome</keyword>
<dbReference type="Proteomes" id="UP000822688">
    <property type="component" value="Chromosome 1"/>
</dbReference>